<name>A0AAC9NTN7_9ALTE</name>
<dbReference type="RefSeq" id="WP_071961073.1">
    <property type="nucleotide sequence ID" value="NZ_CP018025.1"/>
</dbReference>
<dbReference type="Proteomes" id="UP000182101">
    <property type="component" value="Plasmid pAMCP48-600"/>
</dbReference>
<evidence type="ECO:0000313" key="2">
    <source>
        <dbReference type="Proteomes" id="UP000182101"/>
    </source>
</evidence>
<dbReference type="EMBL" id="CP018025">
    <property type="protein sequence ID" value="APD92448.1"/>
    <property type="molecule type" value="Genomic_DNA"/>
</dbReference>
<sequence length="224" mass="25522">MKNNTQNGEGVGVAPHCNLESFIEKMKERHADDSMCALIDHLDQVCELIAIHLSRKINKAHKEGTHNTKFMNFWKISWRKNRNQEWAFRASFAASTTARGLTKRFIENGGSVDDVMIQHFFNIIAKPPTFMELVDELTSIVYESNKMNEFFSNELTVGKNISYLLNVLFKGVLVVCYDEGMTVSVPRLGAFLRTFRSARKQEFASKETSGGLLQFEVALENVFI</sequence>
<evidence type="ECO:0000313" key="1">
    <source>
        <dbReference type="EMBL" id="APD92448.1"/>
    </source>
</evidence>
<accession>A0AAC9NTN7</accession>
<organism evidence="1 2">
    <name type="scientific">Alteromonas mediterranea</name>
    <dbReference type="NCBI Taxonomy" id="314275"/>
    <lineage>
        <taxon>Bacteria</taxon>
        <taxon>Pseudomonadati</taxon>
        <taxon>Pseudomonadota</taxon>
        <taxon>Gammaproteobacteria</taxon>
        <taxon>Alteromonadales</taxon>
        <taxon>Alteromonadaceae</taxon>
        <taxon>Alteromonas/Salinimonas group</taxon>
        <taxon>Alteromonas</taxon>
    </lineage>
</organism>
<proteinExistence type="predicted"/>
<gene>
    <name evidence="1" type="ORF">BM524_21335</name>
</gene>
<dbReference type="AlphaFoldDB" id="A0AAC9NTN7"/>
<reference evidence="1 2" key="1">
    <citation type="submission" date="2016-11" db="EMBL/GenBank/DDBJ databases">
        <title>Networking in microbes: conjugative elements and plasmids in the genus Alteromonas.</title>
        <authorList>
            <person name="Lopez-Perez M."/>
            <person name="Ramon-Marco N."/>
            <person name="Rodriguez-Valera F."/>
        </authorList>
    </citation>
    <scope>NUCLEOTIDE SEQUENCE [LARGE SCALE GENOMIC DNA]</scope>
    <source>
        <strain evidence="1 2">CP48</strain>
        <plasmid evidence="2">pamcp48-600</plasmid>
    </source>
</reference>
<protein>
    <submittedName>
        <fullName evidence="1">Uncharacterized protein</fullName>
    </submittedName>
</protein>
<keyword evidence="1" id="KW-0614">Plasmid</keyword>
<geneLocation type="plasmid" evidence="2">
    <name>pamcp48-600</name>
</geneLocation>